<feature type="compositionally biased region" description="Polar residues" evidence="2">
    <location>
        <begin position="199"/>
        <end position="210"/>
    </location>
</feature>
<name>A0A1Z5HP28_9FIRM</name>
<dbReference type="AlphaFoldDB" id="A0A1Z5HP28"/>
<dbReference type="Proteomes" id="UP000197032">
    <property type="component" value="Unassembled WGS sequence"/>
</dbReference>
<feature type="chain" id="PRO_5038663890" description="DUF4352 domain-containing protein" evidence="3">
    <location>
        <begin position="25"/>
        <end position="346"/>
    </location>
</feature>
<sequence length="346" mass="37389">MNLLKKYLSVLLVGVLVVIAGCSAGPTPKQVTNDFLKALQDGDIETAKTFVVSDKNLVENYFENEEAEKTAKLILSRITYEVGDYSVDGDTAVVNAKITSPDLLRIVGKAIQEMLPMAFAAAFSESTSQEAVDKMLEQYLENSISDPNAPMTTSQVKINLVKANGTWKISQDNDDLLNAVTGNIAKAFSMVGNEPSAEGSEQSSEATGQQEKAKIYSIGDKVTIGNVAITVNSVRTSTGGEWDKAKEGHIYVIPDITVENLGDETINLSSMMQFSLYDSEGYELNQAFLTDIKSSLDGEIGPSRKLRGEIAWEVSKDATGLELVFTPDIFRGGQVIYAIGDVASLK</sequence>
<evidence type="ECO:0000313" key="6">
    <source>
        <dbReference type="Proteomes" id="UP000197032"/>
    </source>
</evidence>
<protein>
    <recommendedName>
        <fullName evidence="4">DUF4352 domain-containing protein</fullName>
    </recommendedName>
</protein>
<organism evidence="5 6">
    <name type="scientific">Calderihabitans maritimus</name>
    <dbReference type="NCBI Taxonomy" id="1246530"/>
    <lineage>
        <taxon>Bacteria</taxon>
        <taxon>Bacillati</taxon>
        <taxon>Bacillota</taxon>
        <taxon>Clostridia</taxon>
        <taxon>Neomoorellales</taxon>
        <taxon>Calderihabitantaceae</taxon>
        <taxon>Calderihabitans</taxon>
    </lineage>
</organism>
<dbReference type="PROSITE" id="PS51257">
    <property type="entry name" value="PROKAR_LIPOPROTEIN"/>
    <property type="match status" value="1"/>
</dbReference>
<evidence type="ECO:0000256" key="1">
    <source>
        <dbReference type="ARBA" id="ARBA00022729"/>
    </source>
</evidence>
<feature type="region of interest" description="Disordered" evidence="2">
    <location>
        <begin position="193"/>
        <end position="212"/>
    </location>
</feature>
<feature type="domain" description="DUF4352" evidence="4">
    <location>
        <begin position="216"/>
        <end position="333"/>
    </location>
</feature>
<keyword evidence="1 3" id="KW-0732">Signal</keyword>
<feature type="signal peptide" evidence="3">
    <location>
        <begin position="1"/>
        <end position="24"/>
    </location>
</feature>
<dbReference type="Pfam" id="PF11611">
    <property type="entry name" value="DUF4352"/>
    <property type="match status" value="1"/>
</dbReference>
<comment type="caution">
    <text evidence="5">The sequence shown here is derived from an EMBL/GenBank/DDBJ whole genome shotgun (WGS) entry which is preliminary data.</text>
</comment>
<evidence type="ECO:0000313" key="5">
    <source>
        <dbReference type="EMBL" id="GAW91188.1"/>
    </source>
</evidence>
<dbReference type="Gene3D" id="2.60.40.1240">
    <property type="match status" value="1"/>
</dbReference>
<proteinExistence type="predicted"/>
<dbReference type="InterPro" id="IPR029051">
    <property type="entry name" value="DUF4352"/>
</dbReference>
<dbReference type="EMBL" id="BDGJ01000010">
    <property type="protein sequence ID" value="GAW91188.1"/>
    <property type="molecule type" value="Genomic_DNA"/>
</dbReference>
<reference evidence="6" key="1">
    <citation type="journal article" date="2017" name="Appl. Environ. Microbiol.">
        <title>Genomic analysis of Calderihabitans maritimus KKC1, a thermophilic hydrogenogenic carboxydotrophic bacterium isolated from marine sediment.</title>
        <authorList>
            <person name="Omae K."/>
            <person name="Yoneda Y."/>
            <person name="Fukuyama Y."/>
            <person name="Yoshida T."/>
            <person name="Sako Y."/>
        </authorList>
    </citation>
    <scope>NUCLEOTIDE SEQUENCE [LARGE SCALE GENOMIC DNA]</scope>
    <source>
        <strain evidence="6">KKC1</strain>
    </source>
</reference>
<keyword evidence="6" id="KW-1185">Reference proteome</keyword>
<dbReference type="InterPro" id="IPR029050">
    <property type="entry name" value="Immunoprotect_excell_Ig-like"/>
</dbReference>
<evidence type="ECO:0000259" key="4">
    <source>
        <dbReference type="Pfam" id="PF11611"/>
    </source>
</evidence>
<evidence type="ECO:0000256" key="3">
    <source>
        <dbReference type="SAM" id="SignalP"/>
    </source>
</evidence>
<evidence type="ECO:0000256" key="2">
    <source>
        <dbReference type="SAM" id="MobiDB-lite"/>
    </source>
</evidence>
<dbReference type="RefSeq" id="WP_192868021.1">
    <property type="nucleotide sequence ID" value="NZ_BDGJ01000010.1"/>
</dbReference>
<accession>A0A1Z5HP28</accession>
<gene>
    <name evidence="5" type="ORF">KKC1_03500</name>
</gene>